<keyword evidence="1" id="KW-0812">Transmembrane</keyword>
<reference evidence="2 3" key="1">
    <citation type="submission" date="2018-10" db="EMBL/GenBank/DDBJ databases">
        <title>Draft genome sequence of Zhongshania sp. DSW25-10.</title>
        <authorList>
            <person name="Oh J."/>
        </authorList>
    </citation>
    <scope>NUCLEOTIDE SEQUENCE [LARGE SCALE GENOMIC DNA]</scope>
    <source>
        <strain evidence="2 3">DSW25-10</strain>
    </source>
</reference>
<dbReference type="Proteomes" id="UP000274695">
    <property type="component" value="Unassembled WGS sequence"/>
</dbReference>
<evidence type="ECO:0000313" key="3">
    <source>
        <dbReference type="Proteomes" id="UP000274695"/>
    </source>
</evidence>
<feature type="transmembrane region" description="Helical" evidence="1">
    <location>
        <begin position="12"/>
        <end position="36"/>
    </location>
</feature>
<keyword evidence="1" id="KW-1133">Transmembrane helix</keyword>
<comment type="caution">
    <text evidence="2">The sequence shown here is derived from an EMBL/GenBank/DDBJ whole genome shotgun (WGS) entry which is preliminary data.</text>
</comment>
<proteinExistence type="predicted"/>
<sequence length="85" mass="9589">MILNEIIDRFAVLRGGFCPYGIIRVVLINCVFPMLYQVSWTAYPSVALAQRRAKPARMAISVLGDIGGSDWVLLFEFGRAQRITR</sequence>
<accession>A0ABX9W434</accession>
<dbReference type="EMBL" id="RHGB01000005">
    <property type="protein sequence ID" value="RNL65866.1"/>
    <property type="molecule type" value="Genomic_DNA"/>
</dbReference>
<organism evidence="2 3">
    <name type="scientific">Zhongshania marina</name>
    <dbReference type="NCBI Taxonomy" id="2304603"/>
    <lineage>
        <taxon>Bacteria</taxon>
        <taxon>Pseudomonadati</taxon>
        <taxon>Pseudomonadota</taxon>
        <taxon>Gammaproteobacteria</taxon>
        <taxon>Cellvibrionales</taxon>
        <taxon>Spongiibacteraceae</taxon>
        <taxon>Zhongshania</taxon>
    </lineage>
</organism>
<evidence type="ECO:0000313" key="2">
    <source>
        <dbReference type="EMBL" id="RNL65866.1"/>
    </source>
</evidence>
<feature type="transmembrane region" description="Helical" evidence="1">
    <location>
        <begin position="56"/>
        <end position="75"/>
    </location>
</feature>
<name>A0ABX9W434_9GAMM</name>
<evidence type="ECO:0000256" key="1">
    <source>
        <dbReference type="SAM" id="Phobius"/>
    </source>
</evidence>
<protein>
    <submittedName>
        <fullName evidence="2">Uncharacterized protein</fullName>
    </submittedName>
</protein>
<keyword evidence="1" id="KW-0472">Membrane</keyword>
<keyword evidence="3" id="KW-1185">Reference proteome</keyword>
<gene>
    <name evidence="2" type="ORF">D0911_05720</name>
</gene>